<dbReference type="InterPro" id="IPR017455">
    <property type="entry name" value="Znf_FYVE-rel"/>
</dbReference>
<evidence type="ECO:0000259" key="6">
    <source>
        <dbReference type="PROSITE" id="PS50178"/>
    </source>
</evidence>
<dbReference type="InterPro" id="IPR052113">
    <property type="entry name" value="FYVE-type_Zinc_Finger"/>
</dbReference>
<sequence length="710" mass="76372">MPTSPAQTPKSATYTRSSLGLFSNTGDGMGGGATSPRSPAHQRNATTIGTTTPASSSSVVQLPAIDAGDRQQAQDASGANPERRRASRRQSEDTMRAMRSLDRQYGRRRRLNSDYPRTDSADTAPMLPDGSQRSTSGRTATRSPPGASNSRVRQPLRRGDSRALFAPLLCLPHAETVLAVNVSPSYASVADAGAAPLQSPAALGAVVPVSAGGGSARLARQLMMIAGRLAQQGGSSLTADSVQGPVRPRASMPLINGAHRPLQRNRSHVTRRTKDELSDALTMKSVEIRGGRIVLDDPSSSDDSGSESYASSDSNCESAARIFGRQRRNQRCRLGSIASNAPALDTVPRRPSIGSSVCTSAAEAQHWEDDLRRRWYTRRCLANRQPFASVHRLAQAEHDSDAPLPLLNDLRRVLAEVSASVKSDSSPTAASVDVLLCTDAILVCAPHEAQSQVPLRVVEFSDDLVVRVSETSDSVVHISDDEHRFSLEFAAGSSARPWVEQVVQAQARLSSVLQDLRLDEEDYVDRPPLPLLARGRSSIAGTAAHADNVSAAGGATPLRMRNAAQGGVYWVPDAETHVCMVCHKTAFSMMVRRHHCRACGLIICYRCSTVDTHRHRLCVRCNATGRRSIVPKQSPSLHTLGRRAAEYLPSGDVVMQMAAQREAASSGDQQPPAQSVPLGRRKNDRLVRRPISSLFPAVDSTEEPTITTEN</sequence>
<evidence type="ECO:0000256" key="4">
    <source>
        <dbReference type="PROSITE-ProRule" id="PRU00091"/>
    </source>
</evidence>
<feature type="region of interest" description="Disordered" evidence="5">
    <location>
        <begin position="1"/>
        <end position="158"/>
    </location>
</feature>
<dbReference type="PROSITE" id="PS50178">
    <property type="entry name" value="ZF_FYVE"/>
    <property type="match status" value="1"/>
</dbReference>
<keyword evidence="3" id="KW-0862">Zinc</keyword>
<dbReference type="PANTHER" id="PTHR39490">
    <property type="entry name" value="ARRESTIN DOMAIN-CONTAINING PROTEIN D"/>
    <property type="match status" value="1"/>
</dbReference>
<feature type="region of interest" description="Disordered" evidence="5">
    <location>
        <begin position="659"/>
        <end position="710"/>
    </location>
</feature>
<protein>
    <recommendedName>
        <fullName evidence="6">FYVE-type domain-containing protein</fullName>
    </recommendedName>
</protein>
<keyword evidence="2 4" id="KW-0863">Zinc-finger</keyword>
<dbReference type="InterPro" id="IPR000306">
    <property type="entry name" value="Znf_FYVE"/>
</dbReference>
<keyword evidence="1" id="KW-0479">Metal-binding</keyword>
<dbReference type="EMBL" id="JANBUH010000086">
    <property type="protein sequence ID" value="KAJ2754941.1"/>
    <property type="molecule type" value="Genomic_DNA"/>
</dbReference>
<evidence type="ECO:0000256" key="2">
    <source>
        <dbReference type="ARBA" id="ARBA00022771"/>
    </source>
</evidence>
<feature type="domain" description="FYVE-type" evidence="6">
    <location>
        <begin position="573"/>
        <end position="626"/>
    </location>
</feature>
<dbReference type="SUPFAM" id="SSF57903">
    <property type="entry name" value="FYVE/PHD zinc finger"/>
    <property type="match status" value="1"/>
</dbReference>
<dbReference type="Gene3D" id="3.30.40.10">
    <property type="entry name" value="Zinc/RING finger domain, C3HC4 (zinc finger)"/>
    <property type="match status" value="1"/>
</dbReference>
<reference evidence="7" key="1">
    <citation type="submission" date="2022-07" db="EMBL/GenBank/DDBJ databases">
        <title>Phylogenomic reconstructions and comparative analyses of Kickxellomycotina fungi.</title>
        <authorList>
            <person name="Reynolds N.K."/>
            <person name="Stajich J.E."/>
            <person name="Barry K."/>
            <person name="Grigoriev I.V."/>
            <person name="Crous P."/>
            <person name="Smith M.E."/>
        </authorList>
    </citation>
    <scope>NUCLEOTIDE SEQUENCE</scope>
    <source>
        <strain evidence="7">BCRC 34297</strain>
    </source>
</reference>
<accession>A0A9W8GWI4</accession>
<feature type="compositionally biased region" description="Low complexity" evidence="5">
    <location>
        <begin position="296"/>
        <end position="313"/>
    </location>
</feature>
<evidence type="ECO:0000256" key="1">
    <source>
        <dbReference type="ARBA" id="ARBA00022723"/>
    </source>
</evidence>
<name>A0A9W8GWI4_9FUNG</name>
<proteinExistence type="predicted"/>
<evidence type="ECO:0000313" key="7">
    <source>
        <dbReference type="EMBL" id="KAJ2754941.1"/>
    </source>
</evidence>
<dbReference type="OrthoDB" id="660555at2759"/>
<comment type="caution">
    <text evidence="7">The sequence shown here is derived from an EMBL/GenBank/DDBJ whole genome shotgun (WGS) entry which is preliminary data.</text>
</comment>
<dbReference type="Proteomes" id="UP001140011">
    <property type="component" value="Unassembled WGS sequence"/>
</dbReference>
<gene>
    <name evidence="7" type="ORF">GGI19_002027</name>
</gene>
<feature type="compositionally biased region" description="Polar residues" evidence="5">
    <location>
        <begin position="1"/>
        <end position="26"/>
    </location>
</feature>
<keyword evidence="8" id="KW-1185">Reference proteome</keyword>
<dbReference type="GO" id="GO:0008270">
    <property type="term" value="F:zinc ion binding"/>
    <property type="evidence" value="ECO:0007669"/>
    <property type="project" value="UniProtKB-KW"/>
</dbReference>
<feature type="compositionally biased region" description="Basic and acidic residues" evidence="5">
    <location>
        <begin position="81"/>
        <end position="105"/>
    </location>
</feature>
<feature type="compositionally biased region" description="Polar residues" evidence="5">
    <location>
        <begin position="35"/>
        <end position="60"/>
    </location>
</feature>
<dbReference type="PANTHER" id="PTHR39490:SF8">
    <property type="entry name" value="ZINC FINGER FYVE DOMAIN-CONTAINING PROTEIN 21"/>
    <property type="match status" value="1"/>
</dbReference>
<feature type="compositionally biased region" description="Polar residues" evidence="5">
    <location>
        <begin position="131"/>
        <end position="152"/>
    </location>
</feature>
<evidence type="ECO:0000256" key="5">
    <source>
        <dbReference type="SAM" id="MobiDB-lite"/>
    </source>
</evidence>
<dbReference type="SMART" id="SM00064">
    <property type="entry name" value="FYVE"/>
    <property type="match status" value="1"/>
</dbReference>
<dbReference type="InterPro" id="IPR011011">
    <property type="entry name" value="Znf_FYVE_PHD"/>
</dbReference>
<organism evidence="7 8">
    <name type="scientific">Coemansia pectinata</name>
    <dbReference type="NCBI Taxonomy" id="1052879"/>
    <lineage>
        <taxon>Eukaryota</taxon>
        <taxon>Fungi</taxon>
        <taxon>Fungi incertae sedis</taxon>
        <taxon>Zoopagomycota</taxon>
        <taxon>Kickxellomycotina</taxon>
        <taxon>Kickxellomycetes</taxon>
        <taxon>Kickxellales</taxon>
        <taxon>Kickxellaceae</taxon>
        <taxon>Coemansia</taxon>
    </lineage>
</organism>
<dbReference type="InterPro" id="IPR013083">
    <property type="entry name" value="Znf_RING/FYVE/PHD"/>
</dbReference>
<evidence type="ECO:0000256" key="3">
    <source>
        <dbReference type="ARBA" id="ARBA00022833"/>
    </source>
</evidence>
<feature type="region of interest" description="Disordered" evidence="5">
    <location>
        <begin position="291"/>
        <end position="313"/>
    </location>
</feature>
<dbReference type="Pfam" id="PF01363">
    <property type="entry name" value="FYVE"/>
    <property type="match status" value="1"/>
</dbReference>
<dbReference type="AlphaFoldDB" id="A0A9W8GWI4"/>
<evidence type="ECO:0000313" key="8">
    <source>
        <dbReference type="Proteomes" id="UP001140011"/>
    </source>
</evidence>